<dbReference type="Proteomes" id="UP000261087">
    <property type="component" value="Unassembled WGS sequence"/>
</dbReference>
<evidence type="ECO:0008006" key="3">
    <source>
        <dbReference type="Google" id="ProtNLM"/>
    </source>
</evidence>
<sequence length="214" mass="25201">MKKVFSYNANIEKNAYMNWRTNKYEEIHNMNVVAEGFIEGASILIQECLEDNCDTKADILIFPILFSINHSIEVYAKSICWSLNVLLGNNSKFNKNHDIRGIWLTAKQKIKDFGFGVGREEDDFKNMIITTDKYIDEIFNVIKNEDINNAYHNIDFSRYPINNRWENHFYIKSFDNVTVDLENLYMIVEDIKQCLNRLSGYYCQLVSQKEEISD</sequence>
<dbReference type="RefSeq" id="WP_117604713.1">
    <property type="nucleotide sequence ID" value="NZ_CATZTT010000070.1"/>
</dbReference>
<name>A0A3E5FR80_9FIRM</name>
<comment type="caution">
    <text evidence="1">The sequence shown here is derived from an EMBL/GenBank/DDBJ whole genome shotgun (WGS) entry which is preliminary data.</text>
</comment>
<proteinExistence type="predicted"/>
<dbReference type="AlphaFoldDB" id="A0A3E5FR80"/>
<accession>A0A3E5FR80</accession>
<gene>
    <name evidence="1" type="ORF">DXB31_04305</name>
</gene>
<evidence type="ECO:0000313" key="2">
    <source>
        <dbReference type="Proteomes" id="UP000261087"/>
    </source>
</evidence>
<reference evidence="1 2" key="1">
    <citation type="submission" date="2018-08" db="EMBL/GenBank/DDBJ databases">
        <title>A genome reference for cultivated species of the human gut microbiota.</title>
        <authorList>
            <person name="Zou Y."/>
            <person name="Xue W."/>
            <person name="Luo G."/>
        </authorList>
    </citation>
    <scope>NUCLEOTIDE SEQUENCE [LARGE SCALE GENOMIC DNA]</scope>
    <source>
        <strain evidence="1 2">OM02-6</strain>
    </source>
</reference>
<evidence type="ECO:0000313" key="1">
    <source>
        <dbReference type="EMBL" id="RGO11503.1"/>
    </source>
</evidence>
<organism evidence="1 2">
    <name type="scientific">Thomasclavelia spiroformis</name>
    <dbReference type="NCBI Taxonomy" id="29348"/>
    <lineage>
        <taxon>Bacteria</taxon>
        <taxon>Bacillati</taxon>
        <taxon>Bacillota</taxon>
        <taxon>Erysipelotrichia</taxon>
        <taxon>Erysipelotrichales</taxon>
        <taxon>Coprobacillaceae</taxon>
        <taxon>Thomasclavelia</taxon>
    </lineage>
</organism>
<protein>
    <recommendedName>
        <fullName evidence="3">HEPN domain-containing protein</fullName>
    </recommendedName>
</protein>
<dbReference type="EMBL" id="QSVF01000007">
    <property type="protein sequence ID" value="RGO11503.1"/>
    <property type="molecule type" value="Genomic_DNA"/>
</dbReference>